<evidence type="ECO:0000313" key="8">
    <source>
        <dbReference type="EMBL" id="KAK4503197.1"/>
    </source>
</evidence>
<evidence type="ECO:0000259" key="7">
    <source>
        <dbReference type="Pfam" id="PF02668"/>
    </source>
</evidence>
<dbReference type="InterPro" id="IPR003819">
    <property type="entry name" value="TauD/TfdA-like"/>
</dbReference>
<keyword evidence="4" id="KW-0223">Dioxygenase</keyword>
<organism evidence="8 9">
    <name type="scientific">Zasmidium cellare</name>
    <name type="common">Wine cellar mold</name>
    <name type="synonym">Racodium cellare</name>
    <dbReference type="NCBI Taxonomy" id="395010"/>
    <lineage>
        <taxon>Eukaryota</taxon>
        <taxon>Fungi</taxon>
        <taxon>Dikarya</taxon>
        <taxon>Ascomycota</taxon>
        <taxon>Pezizomycotina</taxon>
        <taxon>Dothideomycetes</taxon>
        <taxon>Dothideomycetidae</taxon>
        <taxon>Mycosphaerellales</taxon>
        <taxon>Mycosphaerellaceae</taxon>
        <taxon>Zasmidium</taxon>
    </lineage>
</organism>
<accession>A0ABR0EP03</accession>
<evidence type="ECO:0000256" key="4">
    <source>
        <dbReference type="ARBA" id="ARBA00022964"/>
    </source>
</evidence>
<comment type="cofactor">
    <cofactor evidence="1">
        <name>Fe(2+)</name>
        <dbReference type="ChEBI" id="CHEBI:29033"/>
    </cofactor>
</comment>
<dbReference type="InterPro" id="IPR042098">
    <property type="entry name" value="TauD-like_sf"/>
</dbReference>
<dbReference type="Gene3D" id="3.60.130.10">
    <property type="entry name" value="Clavaminate synthase-like"/>
    <property type="match status" value="1"/>
</dbReference>
<dbReference type="EMBL" id="JAXOVC010000004">
    <property type="protein sequence ID" value="KAK4503197.1"/>
    <property type="molecule type" value="Genomic_DNA"/>
</dbReference>
<evidence type="ECO:0000256" key="3">
    <source>
        <dbReference type="ARBA" id="ARBA00022723"/>
    </source>
</evidence>
<dbReference type="Proteomes" id="UP001305779">
    <property type="component" value="Unassembled WGS sequence"/>
</dbReference>
<evidence type="ECO:0000256" key="5">
    <source>
        <dbReference type="ARBA" id="ARBA00023002"/>
    </source>
</evidence>
<keyword evidence="6" id="KW-0408">Iron</keyword>
<proteinExistence type="inferred from homology"/>
<evidence type="ECO:0000256" key="1">
    <source>
        <dbReference type="ARBA" id="ARBA00001954"/>
    </source>
</evidence>
<sequence>MSAESIRLRWKSDAPGFTDAHETVLSLDALRGLQESGAVPNNFKDNFDRPALWGAADAKPPDTTFKEYLQDDEAVYRVMKQLRTHGLVFITEIPNLEDALVKIATRMGPMKDTFYGYTWDDLLYFDSPPHVQLLYCIQSSSFGGASVFVDAFKAAVKLYSTDQDAFNTLASIRVNYHYNHPDENLYHTTKPVFELRPLKIGDTSYTSVFDYLRAWQEKQATGAPLPDIDLTDCLEKINWGPPFLAPFSLKEQTLQPSVPSNTPRETLNQKMDRWHAAARKFSAILHKPDNLHERLMQAGQCVLFDNTRVLHARRAFDAGDVGKARWLKGGYVDKDPFFSKLRVLKGKYGKSKIGE</sequence>
<reference evidence="8 9" key="1">
    <citation type="journal article" date="2023" name="G3 (Bethesda)">
        <title>A chromosome-level genome assembly of Zasmidium syzygii isolated from banana leaves.</title>
        <authorList>
            <person name="van Westerhoven A.C."/>
            <person name="Mehrabi R."/>
            <person name="Talebi R."/>
            <person name="Steentjes M.B.F."/>
            <person name="Corcolon B."/>
            <person name="Chong P.A."/>
            <person name="Kema G.H.J."/>
            <person name="Seidl M.F."/>
        </authorList>
    </citation>
    <scope>NUCLEOTIDE SEQUENCE [LARGE SCALE GENOMIC DNA]</scope>
    <source>
        <strain evidence="8 9">P124</strain>
    </source>
</reference>
<comment type="similarity">
    <text evidence="2">Belongs to the gamma-BBH/TMLD family.</text>
</comment>
<dbReference type="PANTHER" id="PTHR10696:SF25">
    <property type="entry name" value="OXIDOREDUCTASE AIM17-RELATED"/>
    <property type="match status" value="1"/>
</dbReference>
<keyword evidence="5" id="KW-0560">Oxidoreductase</keyword>
<evidence type="ECO:0000256" key="2">
    <source>
        <dbReference type="ARBA" id="ARBA00008654"/>
    </source>
</evidence>
<dbReference type="SUPFAM" id="SSF51197">
    <property type="entry name" value="Clavaminate synthase-like"/>
    <property type="match status" value="1"/>
</dbReference>
<keyword evidence="3" id="KW-0479">Metal-binding</keyword>
<dbReference type="PANTHER" id="PTHR10696">
    <property type="entry name" value="GAMMA-BUTYROBETAINE HYDROXYLASE-RELATED"/>
    <property type="match status" value="1"/>
</dbReference>
<dbReference type="InterPro" id="IPR050411">
    <property type="entry name" value="AlphaKG_dependent_hydroxylases"/>
</dbReference>
<evidence type="ECO:0000313" key="9">
    <source>
        <dbReference type="Proteomes" id="UP001305779"/>
    </source>
</evidence>
<protein>
    <recommendedName>
        <fullName evidence="7">TauD/TfdA-like domain-containing protein</fullName>
    </recommendedName>
</protein>
<name>A0ABR0EP03_ZASCE</name>
<dbReference type="Pfam" id="PF02668">
    <property type="entry name" value="TauD"/>
    <property type="match status" value="1"/>
</dbReference>
<feature type="domain" description="TauD/TfdA-like" evidence="7">
    <location>
        <begin position="121"/>
        <end position="331"/>
    </location>
</feature>
<gene>
    <name evidence="8" type="ORF">PRZ48_006625</name>
</gene>
<comment type="caution">
    <text evidence="8">The sequence shown here is derived from an EMBL/GenBank/DDBJ whole genome shotgun (WGS) entry which is preliminary data.</text>
</comment>
<keyword evidence="9" id="KW-1185">Reference proteome</keyword>
<evidence type="ECO:0000256" key="6">
    <source>
        <dbReference type="ARBA" id="ARBA00023004"/>
    </source>
</evidence>